<dbReference type="EMBL" id="JAPEVB010000003">
    <property type="protein sequence ID" value="KAJ4391758.1"/>
    <property type="molecule type" value="Genomic_DNA"/>
</dbReference>
<dbReference type="PANTHER" id="PTHR13847:SF289">
    <property type="entry name" value="GLYCINE OXIDASE"/>
    <property type="match status" value="1"/>
</dbReference>
<gene>
    <name evidence="3" type="ORF">N0V93_005378</name>
</gene>
<dbReference type="GO" id="GO:0005737">
    <property type="term" value="C:cytoplasm"/>
    <property type="evidence" value="ECO:0007669"/>
    <property type="project" value="TreeGrafter"/>
</dbReference>
<reference evidence="3" key="1">
    <citation type="submission" date="2022-10" db="EMBL/GenBank/DDBJ databases">
        <title>Tapping the CABI collections for fungal endophytes: first genome assemblies for Collariella, Neodidymelliopsis, Ascochyta clinopodiicola, Didymella pomorum, Didymosphaeria variabile, Neocosmospora piperis and Neocucurbitaria cava.</title>
        <authorList>
            <person name="Hill R."/>
        </authorList>
    </citation>
    <scope>NUCLEOTIDE SEQUENCE</scope>
    <source>
        <strain evidence="3">IMI 355082</strain>
    </source>
</reference>
<evidence type="ECO:0000256" key="1">
    <source>
        <dbReference type="ARBA" id="ARBA00023002"/>
    </source>
</evidence>
<keyword evidence="4" id="KW-1185">Reference proteome</keyword>
<evidence type="ECO:0000259" key="2">
    <source>
        <dbReference type="Pfam" id="PF01266"/>
    </source>
</evidence>
<proteinExistence type="predicted"/>
<comment type="caution">
    <text evidence="3">The sequence shown here is derived from an EMBL/GenBank/DDBJ whole genome shotgun (WGS) entry which is preliminary data.</text>
</comment>
<dbReference type="Gene3D" id="3.30.9.10">
    <property type="entry name" value="D-Amino Acid Oxidase, subunit A, domain 2"/>
    <property type="match status" value="1"/>
</dbReference>
<accession>A0A9W9CX30</accession>
<sequence>MGSEFQHQPRVLVIGAGVIGASIAWHLTKHADGANVTIVAEEMGGIATPCSFAWLNASRNNPRFYYDFRRRSMAGWKRMASEVPELGQLVQWCGSLGWDLPPEKLAEYQRNHAAWGYDIRRIERAEILQVEPGLTPENDFVPEWALRVGEEGMVEPAQAARLLAADAQRRGARLVTGNVTRLLQEGDGRVTGLVLATGEELRADHVVLAAGVGSVSLCASVGVTLPLKTPAPAGLLVRSKPVQTRILNHVVYTTRGHMRQTADGYILAGSDFIGGDPGPNPEATARQQLEQVKSNLKPAYGEQLEFDCFTIGYRPQPVDGLPVLGASGLKGLDIAVMHSGVTNAALVGELLAEKVLTGKEDASLKDFSLQRFTNTHV</sequence>
<protein>
    <recommendedName>
        <fullName evidence="2">FAD dependent oxidoreductase domain-containing protein</fullName>
    </recommendedName>
</protein>
<evidence type="ECO:0000313" key="3">
    <source>
        <dbReference type="EMBL" id="KAJ4391758.1"/>
    </source>
</evidence>
<dbReference type="Gene3D" id="3.50.50.60">
    <property type="entry name" value="FAD/NAD(P)-binding domain"/>
    <property type="match status" value="1"/>
</dbReference>
<keyword evidence="1" id="KW-0560">Oxidoreductase</keyword>
<dbReference type="InterPro" id="IPR036188">
    <property type="entry name" value="FAD/NAD-bd_sf"/>
</dbReference>
<dbReference type="AlphaFoldDB" id="A0A9W9CX30"/>
<organism evidence="3 4">
    <name type="scientific">Gnomoniopsis smithogilvyi</name>
    <dbReference type="NCBI Taxonomy" id="1191159"/>
    <lineage>
        <taxon>Eukaryota</taxon>
        <taxon>Fungi</taxon>
        <taxon>Dikarya</taxon>
        <taxon>Ascomycota</taxon>
        <taxon>Pezizomycotina</taxon>
        <taxon>Sordariomycetes</taxon>
        <taxon>Sordariomycetidae</taxon>
        <taxon>Diaporthales</taxon>
        <taxon>Gnomoniaceae</taxon>
        <taxon>Gnomoniopsis</taxon>
    </lineage>
</organism>
<evidence type="ECO:0000313" key="4">
    <source>
        <dbReference type="Proteomes" id="UP001140453"/>
    </source>
</evidence>
<dbReference type="SUPFAM" id="SSF51905">
    <property type="entry name" value="FAD/NAD(P)-binding domain"/>
    <property type="match status" value="1"/>
</dbReference>
<dbReference type="OrthoDB" id="5340195at2759"/>
<feature type="domain" description="FAD dependent oxidoreductase" evidence="2">
    <location>
        <begin position="10"/>
        <end position="353"/>
    </location>
</feature>
<dbReference type="PANTHER" id="PTHR13847">
    <property type="entry name" value="SARCOSINE DEHYDROGENASE-RELATED"/>
    <property type="match status" value="1"/>
</dbReference>
<name>A0A9W9CX30_9PEZI</name>
<dbReference type="Pfam" id="PF01266">
    <property type="entry name" value="DAO"/>
    <property type="match status" value="1"/>
</dbReference>
<dbReference type="InterPro" id="IPR006076">
    <property type="entry name" value="FAD-dep_OxRdtase"/>
</dbReference>
<dbReference type="GO" id="GO:0016491">
    <property type="term" value="F:oxidoreductase activity"/>
    <property type="evidence" value="ECO:0007669"/>
    <property type="project" value="UniProtKB-KW"/>
</dbReference>
<dbReference type="Proteomes" id="UP001140453">
    <property type="component" value="Unassembled WGS sequence"/>
</dbReference>